<protein>
    <submittedName>
        <fullName evidence="1">Uncharacterized protein</fullName>
    </submittedName>
</protein>
<evidence type="ECO:0000313" key="2">
    <source>
        <dbReference type="Proteomes" id="UP001201812"/>
    </source>
</evidence>
<dbReference type="EMBL" id="JAKKPZ010000120">
    <property type="protein sequence ID" value="KAI1701375.1"/>
    <property type="molecule type" value="Genomic_DNA"/>
</dbReference>
<proteinExistence type="predicted"/>
<sequence length="96" mass="11157">MSTSQGIFDWFGGDNKMSNLRLFAARLSLSFTKYGPQGAFFSRKSDHVKLICAREEKAEKQRAFLSNDFGCFDIYQWFLWFDANFTVSNVIVGREY</sequence>
<accession>A0AAD4R082</accession>
<organism evidence="1 2">
    <name type="scientific">Ditylenchus destructor</name>
    <dbReference type="NCBI Taxonomy" id="166010"/>
    <lineage>
        <taxon>Eukaryota</taxon>
        <taxon>Metazoa</taxon>
        <taxon>Ecdysozoa</taxon>
        <taxon>Nematoda</taxon>
        <taxon>Chromadorea</taxon>
        <taxon>Rhabditida</taxon>
        <taxon>Tylenchina</taxon>
        <taxon>Tylenchomorpha</taxon>
        <taxon>Sphaerularioidea</taxon>
        <taxon>Anguinidae</taxon>
        <taxon>Anguininae</taxon>
        <taxon>Ditylenchus</taxon>
    </lineage>
</organism>
<keyword evidence="2" id="KW-1185">Reference proteome</keyword>
<dbReference type="AlphaFoldDB" id="A0AAD4R082"/>
<comment type="caution">
    <text evidence="1">The sequence shown here is derived from an EMBL/GenBank/DDBJ whole genome shotgun (WGS) entry which is preliminary data.</text>
</comment>
<name>A0AAD4R082_9BILA</name>
<dbReference type="Proteomes" id="UP001201812">
    <property type="component" value="Unassembled WGS sequence"/>
</dbReference>
<gene>
    <name evidence="1" type="ORF">DdX_16128</name>
</gene>
<evidence type="ECO:0000313" key="1">
    <source>
        <dbReference type="EMBL" id="KAI1701375.1"/>
    </source>
</evidence>
<reference evidence="1" key="1">
    <citation type="submission" date="2022-01" db="EMBL/GenBank/DDBJ databases">
        <title>Genome Sequence Resource for Two Populations of Ditylenchus destructor, the Migratory Endoparasitic Phytonematode.</title>
        <authorList>
            <person name="Zhang H."/>
            <person name="Lin R."/>
            <person name="Xie B."/>
        </authorList>
    </citation>
    <scope>NUCLEOTIDE SEQUENCE</scope>
    <source>
        <strain evidence="1">BazhouSP</strain>
    </source>
</reference>